<proteinExistence type="inferred from homology"/>
<dbReference type="Gene3D" id="1.10.3720.10">
    <property type="entry name" value="MetI-like"/>
    <property type="match status" value="1"/>
</dbReference>
<dbReference type="PROSITE" id="PS50928">
    <property type="entry name" value="ABC_TM1"/>
    <property type="match status" value="1"/>
</dbReference>
<feature type="domain" description="ABC transmembrane type-1" evidence="9">
    <location>
        <begin position="53"/>
        <end position="257"/>
    </location>
</feature>
<evidence type="ECO:0000256" key="5">
    <source>
        <dbReference type="ARBA" id="ARBA00022692"/>
    </source>
</evidence>
<dbReference type="PANTHER" id="PTHR42929:SF5">
    <property type="entry name" value="ABC TRANSPORTER PERMEASE PROTEIN"/>
    <property type="match status" value="1"/>
</dbReference>
<keyword evidence="11" id="KW-1185">Reference proteome</keyword>
<evidence type="ECO:0000313" key="11">
    <source>
        <dbReference type="Proteomes" id="UP001518990"/>
    </source>
</evidence>
<feature type="transmembrane region" description="Helical" evidence="8">
    <location>
        <begin position="192"/>
        <end position="216"/>
    </location>
</feature>
<name>A0ABS3KHV8_9PROT</name>
<dbReference type="InterPro" id="IPR035906">
    <property type="entry name" value="MetI-like_sf"/>
</dbReference>
<feature type="transmembrane region" description="Helical" evidence="8">
    <location>
        <begin position="130"/>
        <end position="156"/>
    </location>
</feature>
<evidence type="ECO:0000313" key="10">
    <source>
        <dbReference type="EMBL" id="MBO1077050.1"/>
    </source>
</evidence>
<evidence type="ECO:0000256" key="6">
    <source>
        <dbReference type="ARBA" id="ARBA00022989"/>
    </source>
</evidence>
<dbReference type="Proteomes" id="UP001518990">
    <property type="component" value="Unassembled WGS sequence"/>
</dbReference>
<protein>
    <submittedName>
        <fullName evidence="10">ABC transporter permease</fullName>
    </submittedName>
</protein>
<evidence type="ECO:0000256" key="4">
    <source>
        <dbReference type="ARBA" id="ARBA00022475"/>
    </source>
</evidence>
<reference evidence="10 11" key="1">
    <citation type="submission" date="2020-09" db="EMBL/GenBank/DDBJ databases">
        <title>Roseomonas.</title>
        <authorList>
            <person name="Zhu W."/>
        </authorList>
    </citation>
    <scope>NUCLEOTIDE SEQUENCE [LARGE SCALE GENOMIC DNA]</scope>
    <source>
        <strain evidence="10 11">1311</strain>
    </source>
</reference>
<feature type="transmembrane region" description="Helical" evidence="8">
    <location>
        <begin position="86"/>
        <end position="110"/>
    </location>
</feature>
<keyword evidence="4" id="KW-1003">Cell membrane</keyword>
<gene>
    <name evidence="10" type="ORF">IAI60_20805</name>
</gene>
<sequence length="270" mass="29719">MSRGTRILLGLPMALLVIAFAASIAALLWSSLAADGMTLIVAQLADPMMQRILWRTVWIAVATTLLCLLLGYPLALFLARSPRRDLWLMLVISPWLVSIVVRTFGWMVLLGNRGVLNEALRNLGLIDMPIRILFTPTAVLIGLTHVLLPFMVIALLSSLLRQDIRLEEAARVLGATGWQSFRRVTLPLSLPGVLGGCSLVLLISTGAIVTPLLLGGLRDRMLGTQIYTEIFQIFDFARASAMATILLVVSLLLVMPLQMWEGRLRRRGSL</sequence>
<comment type="similarity">
    <text evidence="2">Belongs to the binding-protein-dependent transport system permease family. CysTW subfamily.</text>
</comment>
<dbReference type="PANTHER" id="PTHR42929">
    <property type="entry name" value="INNER MEMBRANE ABC TRANSPORTER PERMEASE PROTEIN YDCU-RELATED-RELATED"/>
    <property type="match status" value="1"/>
</dbReference>
<keyword evidence="3 8" id="KW-0813">Transport</keyword>
<keyword evidence="5 8" id="KW-0812">Transmembrane</keyword>
<dbReference type="InterPro" id="IPR000515">
    <property type="entry name" value="MetI-like"/>
</dbReference>
<comment type="subcellular location">
    <subcellularLocation>
        <location evidence="1 8">Cell membrane</location>
        <topology evidence="1 8">Multi-pass membrane protein</topology>
    </subcellularLocation>
</comment>
<evidence type="ECO:0000256" key="8">
    <source>
        <dbReference type="RuleBase" id="RU363032"/>
    </source>
</evidence>
<keyword evidence="6 8" id="KW-1133">Transmembrane helix</keyword>
<dbReference type="CDD" id="cd06261">
    <property type="entry name" value="TM_PBP2"/>
    <property type="match status" value="1"/>
</dbReference>
<keyword evidence="7 8" id="KW-0472">Membrane</keyword>
<feature type="transmembrane region" description="Helical" evidence="8">
    <location>
        <begin position="57"/>
        <end position="79"/>
    </location>
</feature>
<evidence type="ECO:0000256" key="7">
    <source>
        <dbReference type="ARBA" id="ARBA00023136"/>
    </source>
</evidence>
<comment type="caution">
    <text evidence="10">The sequence shown here is derived from an EMBL/GenBank/DDBJ whole genome shotgun (WGS) entry which is preliminary data.</text>
</comment>
<dbReference type="EMBL" id="JACTNF010000039">
    <property type="protein sequence ID" value="MBO1077050.1"/>
    <property type="molecule type" value="Genomic_DNA"/>
</dbReference>
<dbReference type="RefSeq" id="WP_207450803.1">
    <property type="nucleotide sequence ID" value="NZ_JACTNF010000039.1"/>
</dbReference>
<evidence type="ECO:0000256" key="1">
    <source>
        <dbReference type="ARBA" id="ARBA00004651"/>
    </source>
</evidence>
<dbReference type="Pfam" id="PF00528">
    <property type="entry name" value="BPD_transp_1"/>
    <property type="match status" value="1"/>
</dbReference>
<feature type="transmembrane region" description="Helical" evidence="8">
    <location>
        <begin position="236"/>
        <end position="257"/>
    </location>
</feature>
<dbReference type="SUPFAM" id="SSF161098">
    <property type="entry name" value="MetI-like"/>
    <property type="match status" value="1"/>
</dbReference>
<evidence type="ECO:0000256" key="3">
    <source>
        <dbReference type="ARBA" id="ARBA00022448"/>
    </source>
</evidence>
<accession>A0ABS3KHV8</accession>
<organism evidence="10 11">
    <name type="scientific">Roseomonas marmotae</name>
    <dbReference type="NCBI Taxonomy" id="2768161"/>
    <lineage>
        <taxon>Bacteria</taxon>
        <taxon>Pseudomonadati</taxon>
        <taxon>Pseudomonadota</taxon>
        <taxon>Alphaproteobacteria</taxon>
        <taxon>Acetobacterales</taxon>
        <taxon>Roseomonadaceae</taxon>
        <taxon>Roseomonas</taxon>
    </lineage>
</organism>
<evidence type="ECO:0000259" key="9">
    <source>
        <dbReference type="PROSITE" id="PS50928"/>
    </source>
</evidence>
<evidence type="ECO:0000256" key="2">
    <source>
        <dbReference type="ARBA" id="ARBA00007069"/>
    </source>
</evidence>